<protein>
    <submittedName>
        <fullName evidence="2">Uncharacterized protein</fullName>
    </submittedName>
</protein>
<feature type="compositionally biased region" description="Polar residues" evidence="1">
    <location>
        <begin position="303"/>
        <end position="324"/>
    </location>
</feature>
<gene>
    <name evidence="2" type="ORF">ENH_00042750</name>
</gene>
<feature type="compositionally biased region" description="Basic residues" evidence="1">
    <location>
        <begin position="78"/>
        <end position="92"/>
    </location>
</feature>
<evidence type="ECO:0000313" key="2">
    <source>
        <dbReference type="EMBL" id="CDJ63438.1"/>
    </source>
</evidence>
<feature type="compositionally biased region" description="Basic and acidic residues" evidence="1">
    <location>
        <begin position="376"/>
        <end position="394"/>
    </location>
</feature>
<feature type="compositionally biased region" description="Acidic residues" evidence="1">
    <location>
        <begin position="353"/>
        <end position="362"/>
    </location>
</feature>
<organism evidence="2 3">
    <name type="scientific">Eimeria necatrix</name>
    <dbReference type="NCBI Taxonomy" id="51315"/>
    <lineage>
        <taxon>Eukaryota</taxon>
        <taxon>Sar</taxon>
        <taxon>Alveolata</taxon>
        <taxon>Apicomplexa</taxon>
        <taxon>Conoidasida</taxon>
        <taxon>Coccidia</taxon>
        <taxon>Eucoccidiorida</taxon>
        <taxon>Eimeriorina</taxon>
        <taxon>Eimeriidae</taxon>
        <taxon>Eimeria</taxon>
    </lineage>
</organism>
<feature type="region of interest" description="Disordered" evidence="1">
    <location>
        <begin position="340"/>
        <end position="451"/>
    </location>
</feature>
<reference evidence="2" key="2">
    <citation type="submission" date="2013-10" db="EMBL/GenBank/DDBJ databases">
        <authorList>
            <person name="Aslett M."/>
        </authorList>
    </citation>
    <scope>NUCLEOTIDE SEQUENCE [LARGE SCALE GENOMIC DNA]</scope>
    <source>
        <strain evidence="2">Houghton</strain>
    </source>
</reference>
<feature type="compositionally biased region" description="Basic and acidic residues" evidence="1">
    <location>
        <begin position="412"/>
        <end position="430"/>
    </location>
</feature>
<dbReference type="Proteomes" id="UP000030754">
    <property type="component" value="Unassembled WGS sequence"/>
</dbReference>
<feature type="compositionally biased region" description="Basic residues" evidence="1">
    <location>
        <begin position="242"/>
        <end position="255"/>
    </location>
</feature>
<dbReference type="OrthoDB" id="10454803at2759"/>
<feature type="compositionally biased region" description="Low complexity" evidence="1">
    <location>
        <begin position="340"/>
        <end position="352"/>
    </location>
</feature>
<dbReference type="RefSeq" id="XP_013440800.1">
    <property type="nucleotide sequence ID" value="XM_013585346.1"/>
</dbReference>
<feature type="compositionally biased region" description="Basic and acidic residues" evidence="1">
    <location>
        <begin position="268"/>
        <end position="290"/>
    </location>
</feature>
<dbReference type="AlphaFoldDB" id="U6MK31"/>
<feature type="compositionally biased region" description="Basic and acidic residues" evidence="1">
    <location>
        <begin position="93"/>
        <end position="108"/>
    </location>
</feature>
<feature type="compositionally biased region" description="Basic and acidic residues" evidence="1">
    <location>
        <begin position="50"/>
        <end position="62"/>
    </location>
</feature>
<evidence type="ECO:0000313" key="3">
    <source>
        <dbReference type="Proteomes" id="UP000030754"/>
    </source>
</evidence>
<accession>U6MK31</accession>
<proteinExistence type="predicted"/>
<reference evidence="2" key="1">
    <citation type="submission" date="2013-10" db="EMBL/GenBank/DDBJ databases">
        <title>Genomic analysis of the causative agents of coccidiosis in chickens.</title>
        <authorList>
            <person name="Reid A.J."/>
            <person name="Blake D."/>
            <person name="Billington K."/>
            <person name="Browne H."/>
            <person name="Dunn M."/>
            <person name="Hung S."/>
            <person name="Kawahara F."/>
            <person name="Miranda-Saavedra D."/>
            <person name="Mourier T."/>
            <person name="Nagra H."/>
            <person name="Otto T.D."/>
            <person name="Rawlings N."/>
            <person name="Sanchez A."/>
            <person name="Sanders M."/>
            <person name="Subramaniam C."/>
            <person name="Tay Y."/>
            <person name="Dear P."/>
            <person name="Doerig C."/>
            <person name="Gruber A."/>
            <person name="Parkinson J."/>
            <person name="Shirley M."/>
            <person name="Wan K.L."/>
            <person name="Berriman M."/>
            <person name="Tomley F."/>
            <person name="Pain A."/>
        </authorList>
    </citation>
    <scope>NUCLEOTIDE SEQUENCE [LARGE SCALE GENOMIC DNA]</scope>
    <source>
        <strain evidence="2">Houghton</strain>
    </source>
</reference>
<sequence length="451" mass="49277">MQYPLLGFSLPSAVNPIEYLSKITRGAVKANAHSKNAAPYALPTGEASESADRSSGHQDLEGSYKSSASNAAFEEKGKKKHNKSKKAGKQKAHGNEQCKGECKKRDNSAEEVLDEEADAEANENSAAKALHDIENAVSSPFKGGDDSAYFGESFEEAGEAEQSSKAQVEDPDDDETNDPSFSSSVQGDDEDDDDVKDDKTTGFTKSSKNIKSRARHEGTTNEPEEDGDDSRNKETLSVTKSNNKKGRGKHSKGGKKHSETEEDEAEEEIKSKHEPGHRSPVEATEEEAKQAKTLQQSPEEHQQQSFSHANQRQTIQGKCQQETKQCGDIHAAIGLARARFAASRAAEATSALDGDDDEDDAEASAPAKELEEQEAFPERAGARTVEETQKRQETLPEGEEGSAKQAFAEEQEERKLLAAERDAEETKSELKACAQGSFLSCRKHRQERHRH</sequence>
<evidence type="ECO:0000256" key="1">
    <source>
        <dbReference type="SAM" id="MobiDB-lite"/>
    </source>
</evidence>
<dbReference type="GeneID" id="25474432"/>
<dbReference type="EMBL" id="HG722808">
    <property type="protein sequence ID" value="CDJ63438.1"/>
    <property type="molecule type" value="Genomic_DNA"/>
</dbReference>
<name>U6MK31_9EIME</name>
<feature type="compositionally biased region" description="Basic residues" evidence="1">
    <location>
        <begin position="441"/>
        <end position="451"/>
    </location>
</feature>
<dbReference type="VEuPathDB" id="ToxoDB:ENH_00042750"/>
<feature type="compositionally biased region" description="Acidic residues" evidence="1">
    <location>
        <begin position="109"/>
        <end position="121"/>
    </location>
</feature>
<feature type="region of interest" description="Disordered" evidence="1">
    <location>
        <begin position="33"/>
        <end position="325"/>
    </location>
</feature>
<keyword evidence="3" id="KW-1185">Reference proteome</keyword>